<accession>A0A644YFS0</accession>
<proteinExistence type="predicted"/>
<dbReference type="AlphaFoldDB" id="A0A644YFS0"/>
<dbReference type="Pfam" id="PF20283">
    <property type="entry name" value="CTD7"/>
    <property type="match status" value="1"/>
</dbReference>
<dbReference type="InterPro" id="IPR046913">
    <property type="entry name" value="ABC-3C_CTD7"/>
</dbReference>
<evidence type="ECO:0000313" key="2">
    <source>
        <dbReference type="EMBL" id="MPM27452.1"/>
    </source>
</evidence>
<reference evidence="2" key="1">
    <citation type="submission" date="2019-08" db="EMBL/GenBank/DDBJ databases">
        <authorList>
            <person name="Kucharzyk K."/>
            <person name="Murdoch R.W."/>
            <person name="Higgins S."/>
            <person name="Loffler F."/>
        </authorList>
    </citation>
    <scope>NUCLEOTIDE SEQUENCE</scope>
</reference>
<protein>
    <recommendedName>
        <fullName evidence="1">ABC-three component systems C-terminal domain-containing protein</fullName>
    </recommendedName>
</protein>
<sequence>MGESLSDYLYAAKGQMYGYLYQIDRVLYWLSVSPENSIVSIETDDDVVIRLQQGENITTIYEQDKASIKKKYPFSNSNKNLWKSITNWLTLIKTKNIDVANSKFLLATNISCKGNSIIKSLSSASVDKNIYNTVYQELTDIANNNKSKTLLPYIDKFKEYSKEDVVGLLKRIELCECHKNYDRQNFIEQIIQNLYLKDDEIPYYDIMNSLYGWIVNTCLSLWEKDSDSLFTPKMLWKKRDFLKQQIALKPFIEQAADLIPVTSYEQEKEKGSTFVKQLDIIEAGEDEKLKAIQDFLRAKQEKHKYALNANITQSHIIAYEEGLKENWQQVFWKHKRLNKNTPADIGYEVYCETLKYKGKLAGIEPTYNYLSNGSYHKLANSLLIGWHPDWQNIINKYETNIGNR</sequence>
<comment type="caution">
    <text evidence="2">The sequence shown here is derived from an EMBL/GenBank/DDBJ whole genome shotgun (WGS) entry which is preliminary data.</text>
</comment>
<name>A0A644YFS0_9ZZZZ</name>
<evidence type="ECO:0000259" key="1">
    <source>
        <dbReference type="Pfam" id="PF20283"/>
    </source>
</evidence>
<organism evidence="2">
    <name type="scientific">bioreactor metagenome</name>
    <dbReference type="NCBI Taxonomy" id="1076179"/>
    <lineage>
        <taxon>unclassified sequences</taxon>
        <taxon>metagenomes</taxon>
        <taxon>ecological metagenomes</taxon>
    </lineage>
</organism>
<feature type="domain" description="ABC-three component systems C-terminal" evidence="1">
    <location>
        <begin position="274"/>
        <end position="393"/>
    </location>
</feature>
<dbReference type="EMBL" id="VSSQ01004998">
    <property type="protein sequence ID" value="MPM27452.1"/>
    <property type="molecule type" value="Genomic_DNA"/>
</dbReference>
<gene>
    <name evidence="2" type="ORF">SDC9_73963</name>
</gene>